<evidence type="ECO:0000256" key="1">
    <source>
        <dbReference type="ARBA" id="ARBA00022801"/>
    </source>
</evidence>
<dbReference type="SUPFAM" id="SSF53474">
    <property type="entry name" value="alpha/beta-Hydrolases"/>
    <property type="match status" value="1"/>
</dbReference>
<keyword evidence="1 3" id="KW-0378">Hydrolase</keyword>
<name>A0ABP7E2T0_9MICC</name>
<gene>
    <name evidence="3" type="ORF">GCM10022377_27880</name>
</gene>
<comment type="caution">
    <text evidence="3">The sequence shown here is derived from an EMBL/GenBank/DDBJ whole genome shotgun (WGS) entry which is preliminary data.</text>
</comment>
<feature type="domain" description="Alpha/beta hydrolase fold-3" evidence="2">
    <location>
        <begin position="42"/>
        <end position="271"/>
    </location>
</feature>
<dbReference type="PANTHER" id="PTHR48081:SF8">
    <property type="entry name" value="ALPHA_BETA HYDROLASE FOLD-3 DOMAIN-CONTAINING PROTEIN-RELATED"/>
    <property type="match status" value="1"/>
</dbReference>
<dbReference type="InterPro" id="IPR050300">
    <property type="entry name" value="GDXG_lipolytic_enzyme"/>
</dbReference>
<evidence type="ECO:0000313" key="3">
    <source>
        <dbReference type="EMBL" id="GAA3712610.1"/>
    </source>
</evidence>
<accession>A0ABP7E2T0</accession>
<dbReference type="Pfam" id="PF07859">
    <property type="entry name" value="Abhydrolase_3"/>
    <property type="match status" value="1"/>
</dbReference>
<dbReference type="InterPro" id="IPR029058">
    <property type="entry name" value="AB_hydrolase_fold"/>
</dbReference>
<dbReference type="Gene3D" id="3.40.50.1820">
    <property type="entry name" value="alpha/beta hydrolase"/>
    <property type="match status" value="1"/>
</dbReference>
<protein>
    <submittedName>
        <fullName evidence="3">Alpha/beta hydrolase</fullName>
    </submittedName>
</protein>
<evidence type="ECO:0000259" key="2">
    <source>
        <dbReference type="Pfam" id="PF07859"/>
    </source>
</evidence>
<dbReference type="PANTHER" id="PTHR48081">
    <property type="entry name" value="AB HYDROLASE SUPERFAMILY PROTEIN C4A8.06C"/>
    <property type="match status" value="1"/>
</dbReference>
<dbReference type="EMBL" id="BAABCJ010000007">
    <property type="protein sequence ID" value="GAA3712610.1"/>
    <property type="molecule type" value="Genomic_DNA"/>
</dbReference>
<keyword evidence="4" id="KW-1185">Reference proteome</keyword>
<reference evidence="4" key="1">
    <citation type="journal article" date="2019" name="Int. J. Syst. Evol. Microbiol.">
        <title>The Global Catalogue of Microorganisms (GCM) 10K type strain sequencing project: providing services to taxonomists for standard genome sequencing and annotation.</title>
        <authorList>
            <consortium name="The Broad Institute Genomics Platform"/>
            <consortium name="The Broad Institute Genome Sequencing Center for Infectious Disease"/>
            <person name="Wu L."/>
            <person name="Ma J."/>
        </authorList>
    </citation>
    <scope>NUCLEOTIDE SEQUENCE [LARGE SCALE GENOMIC DNA]</scope>
    <source>
        <strain evidence="4">JCM 16961</strain>
    </source>
</reference>
<evidence type="ECO:0000313" key="4">
    <source>
        <dbReference type="Proteomes" id="UP001501536"/>
    </source>
</evidence>
<dbReference type="Proteomes" id="UP001501536">
    <property type="component" value="Unassembled WGS sequence"/>
</dbReference>
<dbReference type="InterPro" id="IPR013094">
    <property type="entry name" value="AB_hydrolase_3"/>
</dbReference>
<dbReference type="RefSeq" id="WP_344886002.1">
    <property type="nucleotide sequence ID" value="NZ_BAABCJ010000007.1"/>
</dbReference>
<organism evidence="3 4">
    <name type="scientific">Zhihengliuella alba</name>
    <dbReference type="NCBI Taxonomy" id="547018"/>
    <lineage>
        <taxon>Bacteria</taxon>
        <taxon>Bacillati</taxon>
        <taxon>Actinomycetota</taxon>
        <taxon>Actinomycetes</taxon>
        <taxon>Micrococcales</taxon>
        <taxon>Micrococcaceae</taxon>
        <taxon>Zhihengliuella</taxon>
    </lineage>
</organism>
<dbReference type="GO" id="GO:0016787">
    <property type="term" value="F:hydrolase activity"/>
    <property type="evidence" value="ECO:0007669"/>
    <property type="project" value="UniProtKB-KW"/>
</dbReference>
<proteinExistence type="predicted"/>
<sequence length="297" mass="30747">MIRELLLDGPHGELPVRAYLPAGAEASDGGARAPRPTAAPALVWAHGGAFAVGDLDMPEADWLARQLAGRGIAVVSVDYRLAPLDGQARWGGAVRPGVHFPVALEELAFVHAWARERAEELGADPARVAIGGASAGANLAAGATLRLLADRAAPWRVLLAYPTLHAVQPPVGEELRRALAAAGRTEEFAPAAVRSFYENYLGPAGPAEDAPLEAVPGTGTASQLADFPPSSIAVAEIDELRVSAEAFAATLREAGVDVDLAVEPGATHGYLNRSDEEPGAASTVERFASRLLGRSAG</sequence>